<feature type="transmembrane region" description="Helical" evidence="8">
    <location>
        <begin position="269"/>
        <end position="293"/>
    </location>
</feature>
<feature type="transmembrane region" description="Helical" evidence="8">
    <location>
        <begin position="30"/>
        <end position="52"/>
    </location>
</feature>
<dbReference type="PANTHER" id="PTHR24243">
    <property type="entry name" value="G-PROTEIN COUPLED RECEPTOR"/>
    <property type="match status" value="1"/>
</dbReference>
<name>A0AAV4ELP4_9GAST</name>
<evidence type="ECO:0000256" key="8">
    <source>
        <dbReference type="SAM" id="Phobius"/>
    </source>
</evidence>
<dbReference type="EMBL" id="BMAT01010864">
    <property type="protein sequence ID" value="GFR62002.1"/>
    <property type="molecule type" value="Genomic_DNA"/>
</dbReference>
<dbReference type="PANTHER" id="PTHR24243:SF230">
    <property type="entry name" value="G-PROTEIN COUPLED RECEPTORS FAMILY 1 PROFILE DOMAIN-CONTAINING PROTEIN"/>
    <property type="match status" value="1"/>
</dbReference>
<dbReference type="GO" id="GO:0005886">
    <property type="term" value="C:plasma membrane"/>
    <property type="evidence" value="ECO:0007669"/>
    <property type="project" value="TreeGrafter"/>
</dbReference>
<feature type="domain" description="G-protein coupled receptors family 1 profile" evidence="9">
    <location>
        <begin position="45"/>
        <end position="328"/>
    </location>
</feature>
<dbReference type="PRINTS" id="PR00237">
    <property type="entry name" value="GPCRRHODOPSN"/>
</dbReference>
<keyword evidence="7" id="KW-0807">Transducer</keyword>
<dbReference type="PROSITE" id="PS50262">
    <property type="entry name" value="G_PROTEIN_RECEP_F1_2"/>
    <property type="match status" value="1"/>
</dbReference>
<evidence type="ECO:0000259" key="9">
    <source>
        <dbReference type="PROSITE" id="PS50262"/>
    </source>
</evidence>
<dbReference type="Gene3D" id="1.20.1070.10">
    <property type="entry name" value="Rhodopsin 7-helix transmembrane proteins"/>
    <property type="match status" value="1"/>
</dbReference>
<dbReference type="InterPro" id="IPR017452">
    <property type="entry name" value="GPCR_Rhodpsn_7TM"/>
</dbReference>
<feature type="transmembrane region" description="Helical" evidence="8">
    <location>
        <begin position="305"/>
        <end position="331"/>
    </location>
</feature>
<evidence type="ECO:0000256" key="4">
    <source>
        <dbReference type="ARBA" id="ARBA00023040"/>
    </source>
</evidence>
<accession>A0AAV4ELP4</accession>
<evidence type="ECO:0000256" key="6">
    <source>
        <dbReference type="ARBA" id="ARBA00023170"/>
    </source>
</evidence>
<evidence type="ECO:0000256" key="2">
    <source>
        <dbReference type="ARBA" id="ARBA00022692"/>
    </source>
</evidence>
<evidence type="ECO:0000313" key="11">
    <source>
        <dbReference type="Proteomes" id="UP000762676"/>
    </source>
</evidence>
<dbReference type="SUPFAM" id="SSF81321">
    <property type="entry name" value="Family A G protein-coupled receptor-like"/>
    <property type="match status" value="1"/>
</dbReference>
<comment type="caution">
    <text evidence="10">The sequence shown here is derived from an EMBL/GenBank/DDBJ whole genome shotgun (WGS) entry which is preliminary data.</text>
</comment>
<dbReference type="GO" id="GO:0004930">
    <property type="term" value="F:G protein-coupled receptor activity"/>
    <property type="evidence" value="ECO:0007669"/>
    <property type="project" value="UniProtKB-KW"/>
</dbReference>
<feature type="transmembrane region" description="Helical" evidence="8">
    <location>
        <begin position="64"/>
        <end position="96"/>
    </location>
</feature>
<keyword evidence="4" id="KW-0297">G-protein coupled receptor</keyword>
<protein>
    <submittedName>
        <fullName evidence="10">Chemosensory receptor A</fullName>
    </submittedName>
</protein>
<feature type="transmembrane region" description="Helical" evidence="8">
    <location>
        <begin position="116"/>
        <end position="139"/>
    </location>
</feature>
<reference evidence="10 11" key="1">
    <citation type="journal article" date="2021" name="Elife">
        <title>Chloroplast acquisition without the gene transfer in kleptoplastic sea slugs, Plakobranchus ocellatus.</title>
        <authorList>
            <person name="Maeda T."/>
            <person name="Takahashi S."/>
            <person name="Yoshida T."/>
            <person name="Shimamura S."/>
            <person name="Takaki Y."/>
            <person name="Nagai Y."/>
            <person name="Toyoda A."/>
            <person name="Suzuki Y."/>
            <person name="Arimoto A."/>
            <person name="Ishii H."/>
            <person name="Satoh N."/>
            <person name="Nishiyama T."/>
            <person name="Hasebe M."/>
            <person name="Maruyama T."/>
            <person name="Minagawa J."/>
            <person name="Obokata J."/>
            <person name="Shigenobu S."/>
        </authorList>
    </citation>
    <scope>NUCLEOTIDE SEQUENCE [LARGE SCALE GENOMIC DNA]</scope>
</reference>
<comment type="subcellular location">
    <subcellularLocation>
        <location evidence="1">Membrane</location>
        <topology evidence="1">Multi-pass membrane protein</topology>
    </subcellularLocation>
</comment>
<organism evidence="10 11">
    <name type="scientific">Elysia marginata</name>
    <dbReference type="NCBI Taxonomy" id="1093978"/>
    <lineage>
        <taxon>Eukaryota</taxon>
        <taxon>Metazoa</taxon>
        <taxon>Spiralia</taxon>
        <taxon>Lophotrochozoa</taxon>
        <taxon>Mollusca</taxon>
        <taxon>Gastropoda</taxon>
        <taxon>Heterobranchia</taxon>
        <taxon>Euthyneura</taxon>
        <taxon>Panpulmonata</taxon>
        <taxon>Sacoglossa</taxon>
        <taxon>Placobranchoidea</taxon>
        <taxon>Plakobranchidae</taxon>
        <taxon>Elysia</taxon>
    </lineage>
</organism>
<keyword evidence="6 10" id="KW-0675">Receptor</keyword>
<sequence>MSTSAGNLTLTSWHSSGRPFLAELLMTIKVLAPSGLVIILFGLVSNITNIVVFLKAGAKDSVTILLLCLSISDLVFLNLITSSVCSLFIIGLFPFYSWPFDVKFTRTLLYWPAYTAYDLSTFLSVSLGVTRCACVAMPLKFKHVFTKSRTVKWVMLLVVLAVSLRLPVLTIRRIAWRIDPRTNSSSLYLKSVNNDEMSRINDILNRGSLIYVSYVTMVTCVVIIMVKLRQAAKIRRSCTESSLQSRAQTSDKSSPHRLSSKDLQVVKSVAIVCTIFIVLQLPFLLISTIRLIAPEFNNGQRLVNLFGIFSQINGTCAYLNASINIFVYYNYNSKFRSTLRSLVQLK</sequence>
<keyword evidence="5 8" id="KW-0472">Membrane</keyword>
<dbReference type="Pfam" id="PF00001">
    <property type="entry name" value="7tm_1"/>
    <property type="match status" value="1"/>
</dbReference>
<evidence type="ECO:0000256" key="7">
    <source>
        <dbReference type="ARBA" id="ARBA00023224"/>
    </source>
</evidence>
<feature type="transmembrane region" description="Helical" evidence="8">
    <location>
        <begin position="151"/>
        <end position="171"/>
    </location>
</feature>
<keyword evidence="2 8" id="KW-0812">Transmembrane</keyword>
<gene>
    <name evidence="10" type="ORF">ElyMa_005444500</name>
</gene>
<feature type="transmembrane region" description="Helical" evidence="8">
    <location>
        <begin position="208"/>
        <end position="226"/>
    </location>
</feature>
<evidence type="ECO:0000256" key="1">
    <source>
        <dbReference type="ARBA" id="ARBA00004141"/>
    </source>
</evidence>
<evidence type="ECO:0000256" key="3">
    <source>
        <dbReference type="ARBA" id="ARBA00022989"/>
    </source>
</evidence>
<dbReference type="Proteomes" id="UP000762676">
    <property type="component" value="Unassembled WGS sequence"/>
</dbReference>
<evidence type="ECO:0000313" key="10">
    <source>
        <dbReference type="EMBL" id="GFR62002.1"/>
    </source>
</evidence>
<dbReference type="AlphaFoldDB" id="A0AAV4ELP4"/>
<proteinExistence type="predicted"/>
<keyword evidence="11" id="KW-1185">Reference proteome</keyword>
<keyword evidence="3 8" id="KW-1133">Transmembrane helix</keyword>
<evidence type="ECO:0000256" key="5">
    <source>
        <dbReference type="ARBA" id="ARBA00023136"/>
    </source>
</evidence>
<dbReference type="InterPro" id="IPR000276">
    <property type="entry name" value="GPCR_Rhodpsn"/>
</dbReference>